<organism evidence="1 2">
    <name type="scientific">Trujillonella endophytica</name>
    <dbReference type="NCBI Taxonomy" id="673521"/>
    <lineage>
        <taxon>Bacteria</taxon>
        <taxon>Bacillati</taxon>
        <taxon>Actinomycetota</taxon>
        <taxon>Actinomycetes</taxon>
        <taxon>Geodermatophilales</taxon>
        <taxon>Geodermatophilaceae</taxon>
        <taxon>Trujillonella</taxon>
    </lineage>
</organism>
<evidence type="ECO:0000313" key="1">
    <source>
        <dbReference type="EMBL" id="SEP22682.1"/>
    </source>
</evidence>
<dbReference type="AlphaFoldDB" id="A0A1H8W4V6"/>
<dbReference type="STRING" id="673521.SAMN05660991_04066"/>
<protein>
    <submittedName>
        <fullName evidence="1">Uncharacterized protein</fullName>
    </submittedName>
</protein>
<accession>A0A1H8W4V6</accession>
<dbReference type="RefSeq" id="WP_091947970.1">
    <property type="nucleotide sequence ID" value="NZ_FOEE01000016.1"/>
</dbReference>
<dbReference type="EMBL" id="FOEE01000016">
    <property type="protein sequence ID" value="SEP22682.1"/>
    <property type="molecule type" value="Genomic_DNA"/>
</dbReference>
<evidence type="ECO:0000313" key="2">
    <source>
        <dbReference type="Proteomes" id="UP000198960"/>
    </source>
</evidence>
<proteinExistence type="predicted"/>
<reference evidence="2" key="1">
    <citation type="submission" date="2016-10" db="EMBL/GenBank/DDBJ databases">
        <authorList>
            <person name="Varghese N."/>
            <person name="Submissions S."/>
        </authorList>
    </citation>
    <scope>NUCLEOTIDE SEQUENCE [LARGE SCALE GENOMIC DNA]</scope>
    <source>
        <strain evidence="2">DSM 45413</strain>
    </source>
</reference>
<dbReference type="OrthoDB" id="5184507at2"/>
<dbReference type="Proteomes" id="UP000198960">
    <property type="component" value="Unassembled WGS sequence"/>
</dbReference>
<keyword evidence="2" id="KW-1185">Reference proteome</keyword>
<sequence length="256" mass="27284">MYAPDGTGEWHTADTRPDGSLTWTEEYGGALGNGAVLLDTPSNPAKVQLLTDAHDDTRLADITALGYATYVVEAPAGNPGTPALNIRLDRDSDGVVDAYLVYEPYQDDFYGNGAVHPGVWQTWDAWHGGESEWWSGQIGACPQDAPCSINELLDLYPDATIQEDSTSLRSPSTPAGADFHGSIGFNQGSYNAGVVGAADALHIATRSGVDVTYDFEAGEAPVRLTGKNDCKNGGWATSDEPVFRNQGACVSYFSRK</sequence>
<name>A0A1H8W4V6_9ACTN</name>
<gene>
    <name evidence="1" type="ORF">SAMN05660991_04066</name>
</gene>